<keyword evidence="1" id="KW-0472">Membrane</keyword>
<feature type="transmembrane region" description="Helical" evidence="1">
    <location>
        <begin position="12"/>
        <end position="32"/>
    </location>
</feature>
<dbReference type="EMBL" id="JACETU010000007">
    <property type="protein sequence ID" value="KAF7423957.1"/>
    <property type="molecule type" value="Genomic_DNA"/>
</dbReference>
<comment type="caution">
    <text evidence="2">The sequence shown here is derived from an EMBL/GenBank/DDBJ whole genome shotgun (WGS) entry which is preliminary data.</text>
</comment>
<name>A0A8H7DPG2_PLEOS</name>
<keyword evidence="1" id="KW-1133">Transmembrane helix</keyword>
<dbReference type="VEuPathDB" id="FungiDB:PC9H_009257"/>
<dbReference type="Proteomes" id="UP000623687">
    <property type="component" value="Unassembled WGS sequence"/>
</dbReference>
<accession>A0A8H7DPG2</accession>
<feature type="transmembrane region" description="Helical" evidence="1">
    <location>
        <begin position="72"/>
        <end position="89"/>
    </location>
</feature>
<organism evidence="2 3">
    <name type="scientific">Pleurotus ostreatus</name>
    <name type="common">Oyster mushroom</name>
    <name type="synonym">White-rot fungus</name>
    <dbReference type="NCBI Taxonomy" id="5322"/>
    <lineage>
        <taxon>Eukaryota</taxon>
        <taxon>Fungi</taxon>
        <taxon>Dikarya</taxon>
        <taxon>Basidiomycota</taxon>
        <taxon>Agaricomycotina</taxon>
        <taxon>Agaricomycetes</taxon>
        <taxon>Agaricomycetidae</taxon>
        <taxon>Agaricales</taxon>
        <taxon>Pleurotineae</taxon>
        <taxon>Pleurotaceae</taxon>
        <taxon>Pleurotus</taxon>
    </lineage>
</organism>
<evidence type="ECO:0000313" key="2">
    <source>
        <dbReference type="EMBL" id="KAF7423957.1"/>
    </source>
</evidence>
<gene>
    <name evidence="2" type="ORF">PC9H_009257</name>
</gene>
<dbReference type="RefSeq" id="XP_036628151.1">
    <property type="nucleotide sequence ID" value="XM_036778762.1"/>
</dbReference>
<evidence type="ECO:0000256" key="1">
    <source>
        <dbReference type="SAM" id="Phobius"/>
    </source>
</evidence>
<dbReference type="GeneID" id="59379075"/>
<keyword evidence="1" id="KW-0812">Transmembrane</keyword>
<feature type="transmembrane region" description="Helical" evidence="1">
    <location>
        <begin position="39"/>
        <end position="60"/>
    </location>
</feature>
<sequence length="139" mass="14917">MITIMAGAETASATPCIGLATALFTVMSIPAIRLCSDYLALPLSSSRAILLVLWLVTAALTPGMTKILGPNAFVFYGAVLSILTVKAIIEGHLNAWMTSSMELLAYPKDRIWNPHLLATRSATSPPMSLASFDIFINFE</sequence>
<reference evidence="2" key="1">
    <citation type="submission" date="2019-07" db="EMBL/GenBank/DDBJ databases">
        <authorList>
            <person name="Palmer J.M."/>
        </authorList>
    </citation>
    <scope>NUCLEOTIDE SEQUENCE</scope>
    <source>
        <strain evidence="2">PC9</strain>
    </source>
</reference>
<proteinExistence type="predicted"/>
<dbReference type="AlphaFoldDB" id="A0A8H7DPG2"/>
<keyword evidence="3" id="KW-1185">Reference proteome</keyword>
<protein>
    <submittedName>
        <fullName evidence="2">Uncharacterized protein</fullName>
    </submittedName>
</protein>
<evidence type="ECO:0000313" key="3">
    <source>
        <dbReference type="Proteomes" id="UP000623687"/>
    </source>
</evidence>